<accession>A0A7X0HPH7</accession>
<protein>
    <submittedName>
        <fullName evidence="1">Putative RNA-binding Zn-ribbon protein involved in translation (DUF1610 family)</fullName>
    </submittedName>
</protein>
<dbReference type="AlphaFoldDB" id="A0A7X0HPH7"/>
<dbReference type="EMBL" id="JACHGK010000003">
    <property type="protein sequence ID" value="MBB6444592.1"/>
    <property type="molecule type" value="Genomic_DNA"/>
</dbReference>
<reference evidence="1 2" key="1">
    <citation type="submission" date="2020-08" db="EMBL/GenBank/DDBJ databases">
        <title>Genomic Encyclopedia of Type Strains, Phase IV (KMG-IV): sequencing the most valuable type-strain genomes for metagenomic binning, comparative biology and taxonomic classification.</title>
        <authorList>
            <person name="Goeker M."/>
        </authorList>
    </citation>
    <scope>NUCLEOTIDE SEQUENCE [LARGE SCALE GENOMIC DNA]</scope>
    <source>
        <strain evidence="1 2">DSM 5391</strain>
    </source>
</reference>
<comment type="caution">
    <text evidence="1">The sequence shown here is derived from an EMBL/GenBank/DDBJ whole genome shotgun (WGS) entry which is preliminary data.</text>
</comment>
<gene>
    <name evidence="1" type="ORF">HNR53_001201</name>
</gene>
<sequence length="139" mass="15790">MKVGLWKTAASIYEPFMDGDIEKVHRVSDQLFGVKWYFLTNEISETGRIVQKRINGRPYIIVHQERQLKVFSGICASCSQLLFISAANAACKCFTCGEEVILSNHDSFNSKIILECPVKREKDGYYIGLKKNTQDGQYA</sequence>
<keyword evidence="2" id="KW-1185">Reference proteome</keyword>
<proteinExistence type="predicted"/>
<evidence type="ECO:0000313" key="2">
    <source>
        <dbReference type="Proteomes" id="UP000531594"/>
    </source>
</evidence>
<organism evidence="1 2">
    <name type="scientific">Bacillus benzoevorans</name>
    <dbReference type="NCBI Taxonomy" id="1456"/>
    <lineage>
        <taxon>Bacteria</taxon>
        <taxon>Bacillati</taxon>
        <taxon>Bacillota</taxon>
        <taxon>Bacilli</taxon>
        <taxon>Bacillales</taxon>
        <taxon>Bacillaceae</taxon>
        <taxon>Bacillus</taxon>
    </lineage>
</organism>
<dbReference type="Proteomes" id="UP000531594">
    <property type="component" value="Unassembled WGS sequence"/>
</dbReference>
<name>A0A7X0HPH7_9BACI</name>
<evidence type="ECO:0000313" key="1">
    <source>
        <dbReference type="EMBL" id="MBB6444592.1"/>
    </source>
</evidence>